<dbReference type="Gene3D" id="3.30.420.10">
    <property type="entry name" value="Ribonuclease H-like superfamily/Ribonuclease H"/>
    <property type="match status" value="1"/>
</dbReference>
<dbReference type="EMBL" id="JAOWLA010000006">
    <property type="protein sequence ID" value="MCV2864808.1"/>
    <property type="molecule type" value="Genomic_DNA"/>
</dbReference>
<evidence type="ECO:0000313" key="2">
    <source>
        <dbReference type="EMBL" id="MCV2864808.1"/>
    </source>
</evidence>
<feature type="non-terminal residue" evidence="2">
    <location>
        <position position="1"/>
    </location>
</feature>
<dbReference type="PANTHER" id="PTHR46889:SF4">
    <property type="entry name" value="TRANSPOSASE INSO FOR INSERTION SEQUENCE ELEMENT IS911B-RELATED"/>
    <property type="match status" value="1"/>
</dbReference>
<dbReference type="InterPro" id="IPR001584">
    <property type="entry name" value="Integrase_cat-core"/>
</dbReference>
<organism evidence="2 3">
    <name type="scientific">Albidovulum sediminicola</name>
    <dbReference type="NCBI Taxonomy" id="2984331"/>
    <lineage>
        <taxon>Bacteria</taxon>
        <taxon>Pseudomonadati</taxon>
        <taxon>Pseudomonadota</taxon>
        <taxon>Alphaproteobacteria</taxon>
        <taxon>Rhodobacterales</taxon>
        <taxon>Paracoccaceae</taxon>
        <taxon>Albidovulum</taxon>
    </lineage>
</organism>
<dbReference type="RefSeq" id="WP_263721318.1">
    <property type="nucleotide sequence ID" value="NZ_JAOWLA010000006.1"/>
</dbReference>
<dbReference type="InterPro" id="IPR036397">
    <property type="entry name" value="RNaseH_sf"/>
</dbReference>
<feature type="domain" description="Integrase catalytic" evidence="1">
    <location>
        <begin position="1"/>
        <end position="128"/>
    </location>
</feature>
<dbReference type="PROSITE" id="PS50994">
    <property type="entry name" value="INTEGRASE"/>
    <property type="match status" value="1"/>
</dbReference>
<gene>
    <name evidence="2" type="ORF">OE647_08680</name>
</gene>
<dbReference type="SUPFAM" id="SSF53098">
    <property type="entry name" value="Ribonuclease H-like"/>
    <property type="match status" value="1"/>
</dbReference>
<dbReference type="PANTHER" id="PTHR46889">
    <property type="entry name" value="TRANSPOSASE INSF FOR INSERTION SEQUENCE IS3B-RELATED"/>
    <property type="match status" value="1"/>
</dbReference>
<keyword evidence="3" id="KW-1185">Reference proteome</keyword>
<comment type="caution">
    <text evidence="2">The sequence shown here is derived from an EMBL/GenBank/DDBJ whole genome shotgun (WGS) entry which is preliminary data.</text>
</comment>
<dbReference type="Pfam" id="PF13333">
    <property type="entry name" value="rve_2"/>
    <property type="match status" value="1"/>
</dbReference>
<reference evidence="2 3" key="1">
    <citation type="submission" date="2022-10" db="EMBL/GenBank/DDBJ databases">
        <title>Defluviimonas sp. nov., isolated from ocean surface water.</title>
        <authorList>
            <person name="He W."/>
            <person name="Wang L."/>
            <person name="Zhang D.-F."/>
        </authorList>
    </citation>
    <scope>NUCLEOTIDE SEQUENCE [LARGE SCALE GENOMIC DNA]</scope>
    <source>
        <strain evidence="2 3">WL0075</strain>
    </source>
</reference>
<protein>
    <submittedName>
        <fullName evidence="2">Integrase core domain-containing protein</fullName>
    </submittedName>
</protein>
<dbReference type="Pfam" id="PF00665">
    <property type="entry name" value="rve"/>
    <property type="match status" value="1"/>
</dbReference>
<proteinExistence type="predicted"/>
<dbReference type="InterPro" id="IPR012337">
    <property type="entry name" value="RNaseH-like_sf"/>
</dbReference>
<evidence type="ECO:0000259" key="1">
    <source>
        <dbReference type="PROSITE" id="PS50994"/>
    </source>
</evidence>
<evidence type="ECO:0000313" key="3">
    <source>
        <dbReference type="Proteomes" id="UP001652503"/>
    </source>
</evidence>
<name>A0ABT2Z0Y3_9RHOB</name>
<dbReference type="Proteomes" id="UP001652503">
    <property type="component" value="Unassembled WGS sequence"/>
</dbReference>
<dbReference type="InterPro" id="IPR050900">
    <property type="entry name" value="Transposase_IS3/IS150/IS904"/>
</dbReference>
<sequence>VGWATSDRLKRNLAVEALRRALVARNPAPGLVHHSDRGSQYCSVDYQALLRKRGILISMSGRGNCYDNSMVETFFKTIKSELIWPVAWQSRQQAENAVARYIDGFYNPVRRHSSLGFQSPIAFERKAREVS</sequence>
<accession>A0ABT2Z0Y3</accession>